<evidence type="ECO:0000313" key="3">
    <source>
        <dbReference type="Proteomes" id="UP001501237"/>
    </source>
</evidence>
<dbReference type="PANTHER" id="PTHR43649:SF32">
    <property type="entry name" value="SUGAR BINDING SECRETED PROTEIN"/>
    <property type="match status" value="1"/>
</dbReference>
<dbReference type="Proteomes" id="UP001501237">
    <property type="component" value="Unassembled WGS sequence"/>
</dbReference>
<dbReference type="PANTHER" id="PTHR43649">
    <property type="entry name" value="ARABINOSE-BINDING PROTEIN-RELATED"/>
    <property type="match status" value="1"/>
</dbReference>
<keyword evidence="3" id="KW-1185">Reference proteome</keyword>
<feature type="signal peptide" evidence="1">
    <location>
        <begin position="1"/>
        <end position="26"/>
    </location>
</feature>
<feature type="chain" id="PRO_5045240310" evidence="1">
    <location>
        <begin position="27"/>
        <end position="436"/>
    </location>
</feature>
<proteinExistence type="predicted"/>
<accession>A0ABP6PYZ4</accession>
<evidence type="ECO:0000313" key="2">
    <source>
        <dbReference type="EMBL" id="GAA3195909.1"/>
    </source>
</evidence>
<protein>
    <submittedName>
        <fullName evidence="2">ABC transporter substrate-binding protein</fullName>
    </submittedName>
</protein>
<dbReference type="Pfam" id="PF13416">
    <property type="entry name" value="SBP_bac_8"/>
    <property type="match status" value="1"/>
</dbReference>
<dbReference type="InterPro" id="IPR006059">
    <property type="entry name" value="SBP"/>
</dbReference>
<name>A0ABP6PYZ4_9ACTN</name>
<evidence type="ECO:0000256" key="1">
    <source>
        <dbReference type="SAM" id="SignalP"/>
    </source>
</evidence>
<dbReference type="PROSITE" id="PS51257">
    <property type="entry name" value="PROKAR_LIPOPROTEIN"/>
    <property type="match status" value="1"/>
</dbReference>
<keyword evidence="1" id="KW-0732">Signal</keyword>
<comment type="caution">
    <text evidence="2">The sequence shown here is derived from an EMBL/GenBank/DDBJ whole genome shotgun (WGS) entry which is preliminary data.</text>
</comment>
<reference evidence="3" key="1">
    <citation type="journal article" date="2019" name="Int. J. Syst. Evol. Microbiol.">
        <title>The Global Catalogue of Microorganisms (GCM) 10K type strain sequencing project: providing services to taxonomists for standard genome sequencing and annotation.</title>
        <authorList>
            <consortium name="The Broad Institute Genomics Platform"/>
            <consortium name="The Broad Institute Genome Sequencing Center for Infectious Disease"/>
            <person name="Wu L."/>
            <person name="Ma J."/>
        </authorList>
    </citation>
    <scope>NUCLEOTIDE SEQUENCE [LARGE SCALE GENOMIC DNA]</scope>
    <source>
        <strain evidence="3">JCM 9377</strain>
    </source>
</reference>
<dbReference type="Gene3D" id="3.40.190.10">
    <property type="entry name" value="Periplasmic binding protein-like II"/>
    <property type="match status" value="1"/>
</dbReference>
<dbReference type="RefSeq" id="WP_344821886.1">
    <property type="nucleotide sequence ID" value="NZ_BAAAUV010000002.1"/>
</dbReference>
<dbReference type="SUPFAM" id="SSF53850">
    <property type="entry name" value="Periplasmic binding protein-like II"/>
    <property type="match status" value="1"/>
</dbReference>
<dbReference type="InterPro" id="IPR050490">
    <property type="entry name" value="Bact_solute-bd_prot1"/>
</dbReference>
<sequence length="436" mass="46867">MQFTRRSAVIAAILAGALAATTAACSDDKEGDGGTKASEIKLTVDSFGTVGFLDLLKQYETSHPGVKIEHRNEKEHEKVYVPKLLQYLETGSGAGDIVMIEEGIMPRMRSLPDKFLDLNQYGAAEVKGNFIPWKWTAGSSADGSKQIALGTDVGGMGLCYRTDLFAKAGLPTDRAEVSKLLPDWNAFIAKGKEFQSKVKGTKWVDGPTSLFNTRLAQEAGAGTSFTYFDASQAYIADKNPAVKTAFDFVAQLHADDLTAKLKTFDKPWEAAFKRDTFATMACPSWMLGVIKEKAGDAYKGKWDVAVPPGGGGNWGGSFLAVPAQSKHPKEAVELLKFLTTPEALVAQFKTAGGLPSSQQALENPDVKGFVNDYFNNAPVGEIFGATALNLKPVSFGAKNNEVRTAFEDVLVALDQGKLSAGDAWTKALEDGRKKAE</sequence>
<organism evidence="2 3">
    <name type="scientific">Actinocorallia longicatena</name>
    <dbReference type="NCBI Taxonomy" id="111803"/>
    <lineage>
        <taxon>Bacteria</taxon>
        <taxon>Bacillati</taxon>
        <taxon>Actinomycetota</taxon>
        <taxon>Actinomycetes</taxon>
        <taxon>Streptosporangiales</taxon>
        <taxon>Thermomonosporaceae</taxon>
        <taxon>Actinocorallia</taxon>
    </lineage>
</organism>
<gene>
    <name evidence="2" type="ORF">GCM10010468_06240</name>
</gene>
<dbReference type="EMBL" id="BAAAUV010000002">
    <property type="protein sequence ID" value="GAA3195909.1"/>
    <property type="molecule type" value="Genomic_DNA"/>
</dbReference>